<gene>
    <name evidence="2" type="ORF">J1N35_030015</name>
</gene>
<evidence type="ECO:0000313" key="2">
    <source>
        <dbReference type="EMBL" id="KAH1065028.1"/>
    </source>
</evidence>
<comment type="caution">
    <text evidence="2">The sequence shown here is derived from an EMBL/GenBank/DDBJ whole genome shotgun (WGS) entry which is preliminary data.</text>
</comment>
<organism evidence="2 3">
    <name type="scientific">Gossypium stocksii</name>
    <dbReference type="NCBI Taxonomy" id="47602"/>
    <lineage>
        <taxon>Eukaryota</taxon>
        <taxon>Viridiplantae</taxon>
        <taxon>Streptophyta</taxon>
        <taxon>Embryophyta</taxon>
        <taxon>Tracheophyta</taxon>
        <taxon>Spermatophyta</taxon>
        <taxon>Magnoliopsida</taxon>
        <taxon>eudicotyledons</taxon>
        <taxon>Gunneridae</taxon>
        <taxon>Pentapetalae</taxon>
        <taxon>rosids</taxon>
        <taxon>malvids</taxon>
        <taxon>Malvales</taxon>
        <taxon>Malvaceae</taxon>
        <taxon>Malvoideae</taxon>
        <taxon>Gossypium</taxon>
    </lineage>
</organism>
<accession>A0A9D3UYV6</accession>
<feature type="region of interest" description="Disordered" evidence="1">
    <location>
        <begin position="65"/>
        <end position="86"/>
    </location>
</feature>
<dbReference type="OrthoDB" id="4869960at2759"/>
<evidence type="ECO:0000256" key="1">
    <source>
        <dbReference type="SAM" id="MobiDB-lite"/>
    </source>
</evidence>
<sequence length="119" mass="13378">MVSGVEAKLLLDSLDLQMPCSYKRCPELLKFVAEVEKSNKASDGSHKGERRTGRVLSLSDRLYRSEANSDALQDGPRSEREDSDFDEELELDFETSISGDEGRDVESNILKIIVVLIVW</sequence>
<dbReference type="Proteomes" id="UP000828251">
    <property type="component" value="Unassembled WGS sequence"/>
</dbReference>
<reference evidence="2 3" key="1">
    <citation type="journal article" date="2021" name="Plant Biotechnol. J.">
        <title>Multi-omics assisted identification of the key and species-specific regulatory components of drought-tolerant mechanisms in Gossypium stocksii.</title>
        <authorList>
            <person name="Yu D."/>
            <person name="Ke L."/>
            <person name="Zhang D."/>
            <person name="Wu Y."/>
            <person name="Sun Y."/>
            <person name="Mei J."/>
            <person name="Sun J."/>
            <person name="Sun Y."/>
        </authorList>
    </citation>
    <scope>NUCLEOTIDE SEQUENCE [LARGE SCALE GENOMIC DNA]</scope>
    <source>
        <strain evidence="3">cv. E1</strain>
        <tissue evidence="2">Leaf</tissue>
    </source>
</reference>
<evidence type="ECO:0000313" key="3">
    <source>
        <dbReference type="Proteomes" id="UP000828251"/>
    </source>
</evidence>
<dbReference type="AlphaFoldDB" id="A0A9D3UYV6"/>
<dbReference type="EMBL" id="JAIQCV010000009">
    <property type="protein sequence ID" value="KAH1065028.1"/>
    <property type="molecule type" value="Genomic_DNA"/>
</dbReference>
<name>A0A9D3UYV6_9ROSI</name>
<protein>
    <submittedName>
        <fullName evidence="2">Uncharacterized protein</fullName>
    </submittedName>
</protein>
<keyword evidence="3" id="KW-1185">Reference proteome</keyword>
<proteinExistence type="predicted"/>